<dbReference type="InterPro" id="IPR007138">
    <property type="entry name" value="ABM_dom"/>
</dbReference>
<evidence type="ECO:0000313" key="2">
    <source>
        <dbReference type="EMBL" id="OOQ60529.1"/>
    </source>
</evidence>
<dbReference type="AlphaFoldDB" id="A0A1S9PHX0"/>
<protein>
    <submittedName>
        <fullName evidence="2">Antibiotic biosynthesis monooxygenase</fullName>
    </submittedName>
</protein>
<dbReference type="PROSITE" id="PS51725">
    <property type="entry name" value="ABM"/>
    <property type="match status" value="1"/>
</dbReference>
<dbReference type="EMBL" id="MBTF01000006">
    <property type="protein sequence ID" value="OOQ60529.1"/>
    <property type="molecule type" value="Genomic_DNA"/>
</dbReference>
<proteinExistence type="predicted"/>
<dbReference type="STRING" id="1792845.BC343_24880"/>
<dbReference type="SUPFAM" id="SSF54909">
    <property type="entry name" value="Dimeric alpha+beta barrel"/>
    <property type="match status" value="1"/>
</dbReference>
<dbReference type="RefSeq" id="WP_078347537.1">
    <property type="nucleotide sequence ID" value="NZ_MBTF01000006.1"/>
</dbReference>
<feature type="domain" description="ABM" evidence="1">
    <location>
        <begin position="6"/>
        <end position="98"/>
    </location>
</feature>
<reference evidence="2 3" key="1">
    <citation type="submission" date="2016-07" db="EMBL/GenBank/DDBJ databases">
        <title>Genomic analysis of zinc-resistant bacterium Mucilaginibacter pedocola TBZ30.</title>
        <authorList>
            <person name="Huang J."/>
            <person name="Tang J."/>
        </authorList>
    </citation>
    <scope>NUCLEOTIDE SEQUENCE [LARGE SCALE GENOMIC DNA]</scope>
    <source>
        <strain evidence="2 3">TBZ30</strain>
    </source>
</reference>
<keyword evidence="3" id="KW-1185">Reference proteome</keyword>
<dbReference type="Gene3D" id="3.30.70.100">
    <property type="match status" value="1"/>
</dbReference>
<keyword evidence="2" id="KW-0560">Oxidoreductase</keyword>
<gene>
    <name evidence="2" type="ORF">BC343_24880</name>
</gene>
<dbReference type="GO" id="GO:0004497">
    <property type="term" value="F:monooxygenase activity"/>
    <property type="evidence" value="ECO:0007669"/>
    <property type="project" value="UniProtKB-KW"/>
</dbReference>
<keyword evidence="2" id="KW-0503">Monooxygenase</keyword>
<dbReference type="PANTHER" id="PTHR33336">
    <property type="entry name" value="QUINOL MONOOXYGENASE YGIN-RELATED"/>
    <property type="match status" value="1"/>
</dbReference>
<dbReference type="GO" id="GO:0005829">
    <property type="term" value="C:cytosol"/>
    <property type="evidence" value="ECO:0007669"/>
    <property type="project" value="TreeGrafter"/>
</dbReference>
<evidence type="ECO:0000313" key="3">
    <source>
        <dbReference type="Proteomes" id="UP000189739"/>
    </source>
</evidence>
<comment type="caution">
    <text evidence="2">The sequence shown here is derived from an EMBL/GenBank/DDBJ whole genome shotgun (WGS) entry which is preliminary data.</text>
</comment>
<dbReference type="OrthoDB" id="964493at2"/>
<name>A0A1S9PHX0_9SPHI</name>
<dbReference type="InterPro" id="IPR011008">
    <property type="entry name" value="Dimeric_a/b-barrel"/>
</dbReference>
<dbReference type="Proteomes" id="UP000189739">
    <property type="component" value="Unassembled WGS sequence"/>
</dbReference>
<dbReference type="PANTHER" id="PTHR33336:SF3">
    <property type="entry name" value="ABM DOMAIN-CONTAINING PROTEIN"/>
    <property type="match status" value="1"/>
</dbReference>
<organism evidence="2 3">
    <name type="scientific">Mucilaginibacter pedocola</name>
    <dbReference type="NCBI Taxonomy" id="1792845"/>
    <lineage>
        <taxon>Bacteria</taxon>
        <taxon>Pseudomonadati</taxon>
        <taxon>Bacteroidota</taxon>
        <taxon>Sphingobacteriia</taxon>
        <taxon>Sphingobacteriales</taxon>
        <taxon>Sphingobacteriaceae</taxon>
        <taxon>Mucilaginibacter</taxon>
    </lineage>
</organism>
<accession>A0A1S9PHX0</accession>
<dbReference type="Pfam" id="PF03992">
    <property type="entry name" value="ABM"/>
    <property type="match status" value="1"/>
</dbReference>
<evidence type="ECO:0000259" key="1">
    <source>
        <dbReference type="PROSITE" id="PS51725"/>
    </source>
</evidence>
<dbReference type="InterPro" id="IPR050744">
    <property type="entry name" value="AI-2_Isomerase_LsrG"/>
</dbReference>
<sequence>MEQQPIHVFAKWRVQDGKLDTVLALLNQAAIQSRQEEGNLFYRLHQSTTDANTIVLFEGYANEEALAAHRSSEHFQTVVVGQIVPLLAEREVTVTTELI</sequence>